<comment type="caution">
    <text evidence="1">The sequence shown here is derived from an EMBL/GenBank/DDBJ whole genome shotgun (WGS) entry which is preliminary data.</text>
</comment>
<accession>A0ABR0EVA7</accession>
<dbReference type="SUPFAM" id="SSF53474">
    <property type="entry name" value="alpha/beta-Hydrolases"/>
    <property type="match status" value="1"/>
</dbReference>
<reference evidence="1 2" key="1">
    <citation type="journal article" date="2023" name="G3 (Bethesda)">
        <title>A chromosome-level genome assembly of Zasmidium syzygii isolated from banana leaves.</title>
        <authorList>
            <person name="van Westerhoven A.C."/>
            <person name="Mehrabi R."/>
            <person name="Talebi R."/>
            <person name="Steentjes M.B.F."/>
            <person name="Corcolon B."/>
            <person name="Chong P.A."/>
            <person name="Kema G.H.J."/>
            <person name="Seidl M.F."/>
        </authorList>
    </citation>
    <scope>NUCLEOTIDE SEQUENCE [LARGE SCALE GENOMIC DNA]</scope>
    <source>
        <strain evidence="1 2">P124</strain>
    </source>
</reference>
<dbReference type="Gene3D" id="3.40.50.1820">
    <property type="entry name" value="alpha/beta hydrolase"/>
    <property type="match status" value="1"/>
</dbReference>
<evidence type="ECO:0008006" key="3">
    <source>
        <dbReference type="Google" id="ProtNLM"/>
    </source>
</evidence>
<protein>
    <recommendedName>
        <fullName evidence="3">Alpha/beta hydrolase</fullName>
    </recommendedName>
</protein>
<keyword evidence="2" id="KW-1185">Reference proteome</keyword>
<name>A0ABR0EVA7_ZASCE</name>
<organism evidence="1 2">
    <name type="scientific">Zasmidium cellare</name>
    <name type="common">Wine cellar mold</name>
    <name type="synonym">Racodium cellare</name>
    <dbReference type="NCBI Taxonomy" id="395010"/>
    <lineage>
        <taxon>Eukaryota</taxon>
        <taxon>Fungi</taxon>
        <taxon>Dikarya</taxon>
        <taxon>Ascomycota</taxon>
        <taxon>Pezizomycotina</taxon>
        <taxon>Dothideomycetes</taxon>
        <taxon>Dothideomycetidae</taxon>
        <taxon>Mycosphaerellales</taxon>
        <taxon>Mycosphaerellaceae</taxon>
        <taxon>Zasmidium</taxon>
    </lineage>
</organism>
<dbReference type="EMBL" id="JAXOVC010000002">
    <property type="protein sequence ID" value="KAK4505121.1"/>
    <property type="molecule type" value="Genomic_DNA"/>
</dbReference>
<dbReference type="Proteomes" id="UP001305779">
    <property type="component" value="Unassembled WGS sequence"/>
</dbReference>
<gene>
    <name evidence="1" type="ORF">PRZ48_003084</name>
</gene>
<evidence type="ECO:0000313" key="2">
    <source>
        <dbReference type="Proteomes" id="UP001305779"/>
    </source>
</evidence>
<dbReference type="InterPro" id="IPR029058">
    <property type="entry name" value="AB_hydrolase_fold"/>
</dbReference>
<sequence length="169" mass="18276">MTASLPFVFRRFAPELASGITTLGNPASGAAPDLGALVGLNGLYDLPDLVYGLGTSREHLSGVYKDLLAHAFGSEEGQWPIASPARIHPTQLQERLQRREVSKLVLLDQSAEDQLVPLNQADKMEAALKQADGLLVVRGNRCKGTHAAPWEEGEIIWNTIQDVLALLAK</sequence>
<proteinExistence type="predicted"/>
<evidence type="ECO:0000313" key="1">
    <source>
        <dbReference type="EMBL" id="KAK4505121.1"/>
    </source>
</evidence>